<reference evidence="1 2" key="1">
    <citation type="submission" date="2016-12" db="EMBL/GenBank/DDBJ databases">
        <authorList>
            <person name="Song W.-J."/>
            <person name="Kurnit D.M."/>
        </authorList>
    </citation>
    <scope>NUCLEOTIDE SEQUENCE [LARGE SCALE GENOMIC DNA]</scope>
    <source>
        <strain evidence="1 2">DSM 43162</strain>
    </source>
</reference>
<dbReference type="Proteomes" id="UP000184428">
    <property type="component" value="Unassembled WGS sequence"/>
</dbReference>
<protein>
    <recommendedName>
        <fullName evidence="3">GAF domain-containing protein</fullName>
    </recommendedName>
</protein>
<gene>
    <name evidence="1" type="ORF">SAMN05660350_00596</name>
</gene>
<accession>A0A1M7SAW6</accession>
<dbReference type="AlphaFoldDB" id="A0A1M7SAW6"/>
<dbReference type="RefSeq" id="WP_072913015.1">
    <property type="nucleotide sequence ID" value="NZ_FRDM01000002.1"/>
</dbReference>
<evidence type="ECO:0000313" key="1">
    <source>
        <dbReference type="EMBL" id="SHN55588.1"/>
    </source>
</evidence>
<name>A0A1M7SAW6_9ACTN</name>
<sequence>MLPAAACLARWLEFVGDALQQPAGERFPHQDVAQLLQASLQAACCSLHVVSDTWVDSVAGCWPAGYLPSIPSLERPPDATWHPLMRWYAHTASTAPQILGAVPTAIAGRSLMAGWTVFARPFGITHQIALPLIAGGGVETYLLSRPDDDFGDDDAALAALVQPVLAALFRQPGCWRNRRPPR</sequence>
<proteinExistence type="predicted"/>
<evidence type="ECO:0008006" key="3">
    <source>
        <dbReference type="Google" id="ProtNLM"/>
    </source>
</evidence>
<organism evidence="1 2">
    <name type="scientific">Geodermatophilus obscurus</name>
    <dbReference type="NCBI Taxonomy" id="1861"/>
    <lineage>
        <taxon>Bacteria</taxon>
        <taxon>Bacillati</taxon>
        <taxon>Actinomycetota</taxon>
        <taxon>Actinomycetes</taxon>
        <taxon>Geodermatophilales</taxon>
        <taxon>Geodermatophilaceae</taxon>
        <taxon>Geodermatophilus</taxon>
    </lineage>
</organism>
<dbReference type="EMBL" id="FRDM01000002">
    <property type="protein sequence ID" value="SHN55588.1"/>
    <property type="molecule type" value="Genomic_DNA"/>
</dbReference>
<evidence type="ECO:0000313" key="2">
    <source>
        <dbReference type="Proteomes" id="UP000184428"/>
    </source>
</evidence>